<comment type="subunit">
    <text evidence="3">Homodimer.</text>
</comment>
<protein>
    <recommendedName>
        <fullName evidence="4">Crossover junction endodeoxyribonuclease RusA</fullName>
        <ecNumber evidence="14">3.1.21.10</ecNumber>
    </recommendedName>
    <alternativeName>
        <fullName evidence="15">Holliday junction nuclease RusA</fullName>
    </alternativeName>
    <alternativeName>
        <fullName evidence="16">Holliday junction resolvase</fullName>
    </alternativeName>
</protein>
<dbReference type="Pfam" id="PF05866">
    <property type="entry name" value="RusA"/>
    <property type="match status" value="1"/>
</dbReference>
<evidence type="ECO:0000256" key="9">
    <source>
        <dbReference type="ARBA" id="ARBA00022801"/>
    </source>
</evidence>
<evidence type="ECO:0000313" key="17">
    <source>
        <dbReference type="EMBL" id="ALQ35521.1"/>
    </source>
</evidence>
<evidence type="ECO:0000313" key="18">
    <source>
        <dbReference type="Proteomes" id="UP000068516"/>
    </source>
</evidence>
<dbReference type="GO" id="GO:0006310">
    <property type="term" value="P:DNA recombination"/>
    <property type="evidence" value="ECO:0007669"/>
    <property type="project" value="UniProtKB-KW"/>
</dbReference>
<name>A0AAC8WLU1_9FUSO</name>
<organism evidence="17 18">
    <name type="scientific">Fusobacterium hwasookii ChDC F206</name>
    <dbReference type="NCBI Taxonomy" id="1307443"/>
    <lineage>
        <taxon>Bacteria</taxon>
        <taxon>Fusobacteriati</taxon>
        <taxon>Fusobacteriota</taxon>
        <taxon>Fusobacteriia</taxon>
        <taxon>Fusobacteriales</taxon>
        <taxon>Fusobacteriaceae</taxon>
        <taxon>Fusobacterium</taxon>
    </lineage>
</organism>
<keyword evidence="8" id="KW-0227">DNA damage</keyword>
<evidence type="ECO:0000256" key="15">
    <source>
        <dbReference type="ARBA" id="ARBA00030920"/>
    </source>
</evidence>
<evidence type="ECO:0000256" key="6">
    <source>
        <dbReference type="ARBA" id="ARBA00022723"/>
    </source>
</evidence>
<comment type="cofactor">
    <cofactor evidence="1">
        <name>Mg(2+)</name>
        <dbReference type="ChEBI" id="CHEBI:18420"/>
    </cofactor>
</comment>
<dbReference type="InterPro" id="IPR016281">
    <property type="entry name" value="Endonuclease_RusA"/>
</dbReference>
<keyword evidence="5" id="KW-0540">Nuclease</keyword>
<keyword evidence="10" id="KW-0460">Magnesium</keyword>
<evidence type="ECO:0000256" key="12">
    <source>
        <dbReference type="ARBA" id="ARBA00023204"/>
    </source>
</evidence>
<accession>A0AAC8WLU1</accession>
<evidence type="ECO:0000256" key="7">
    <source>
        <dbReference type="ARBA" id="ARBA00022759"/>
    </source>
</evidence>
<dbReference type="PIRSF" id="PIRSF001007">
    <property type="entry name" value="RusA"/>
    <property type="match status" value="1"/>
</dbReference>
<evidence type="ECO:0000256" key="3">
    <source>
        <dbReference type="ARBA" id="ARBA00011738"/>
    </source>
</evidence>
<dbReference type="AlphaFoldDB" id="A0AAC8WLU1"/>
<dbReference type="Gene3D" id="3.30.1330.70">
    <property type="entry name" value="Holliday junction resolvase RusA"/>
    <property type="match status" value="1"/>
</dbReference>
<evidence type="ECO:0000256" key="2">
    <source>
        <dbReference type="ARBA" id="ARBA00008865"/>
    </source>
</evidence>
<dbReference type="EC" id="3.1.21.10" evidence="14"/>
<keyword evidence="9" id="KW-0378">Hydrolase</keyword>
<keyword evidence="6" id="KW-0479">Metal-binding</keyword>
<evidence type="ECO:0000256" key="4">
    <source>
        <dbReference type="ARBA" id="ARBA00014885"/>
    </source>
</evidence>
<dbReference type="InterPro" id="IPR008822">
    <property type="entry name" value="Endonuclease_RusA-like"/>
</dbReference>
<keyword evidence="11" id="KW-0233">DNA recombination</keyword>
<comment type="catalytic activity">
    <reaction evidence="13">
        <text>Endonucleolytic cleavage at a junction such as a reciprocal single-stranded crossover between two homologous DNA duplexes (Holliday junction).</text>
        <dbReference type="EC" id="3.1.21.10"/>
    </reaction>
</comment>
<dbReference type="GeneID" id="60659213"/>
<keyword evidence="12" id="KW-0234">DNA repair</keyword>
<dbReference type="GO" id="GO:0008821">
    <property type="term" value="F:crossover junction DNA endonuclease activity"/>
    <property type="evidence" value="ECO:0007669"/>
    <property type="project" value="UniProtKB-EC"/>
</dbReference>
<sequence length="116" mass="14173">MKQRFEIPYKPDSMNTHWRRGNNVTYLSKKGREFRDNVQQFIKLQKYKTFKNKVSVKIELYFKSKRERDIDNYFKAILDSFNGFLYEDDKLIYELSSSKKLGCDRDYFIIEVEELN</sequence>
<dbReference type="RefSeq" id="WP_029495185.1">
    <property type="nucleotide sequence ID" value="NZ_ATKH01000063.1"/>
</dbReference>
<comment type="similarity">
    <text evidence="2">Belongs to the RusA family.</text>
</comment>
<evidence type="ECO:0000256" key="16">
    <source>
        <dbReference type="ARBA" id="ARBA00031953"/>
    </source>
</evidence>
<evidence type="ECO:0000256" key="11">
    <source>
        <dbReference type="ARBA" id="ARBA00023172"/>
    </source>
</evidence>
<dbReference type="EMBL" id="CP013336">
    <property type="protein sequence ID" value="ALQ35521.1"/>
    <property type="molecule type" value="Genomic_DNA"/>
</dbReference>
<keyword evidence="7" id="KW-0255">Endonuclease</keyword>
<evidence type="ECO:0000256" key="14">
    <source>
        <dbReference type="ARBA" id="ARBA00029488"/>
    </source>
</evidence>
<evidence type="ECO:0000256" key="8">
    <source>
        <dbReference type="ARBA" id="ARBA00022763"/>
    </source>
</evidence>
<evidence type="ECO:0000256" key="13">
    <source>
        <dbReference type="ARBA" id="ARBA00029354"/>
    </source>
</evidence>
<dbReference type="SUPFAM" id="SSF103084">
    <property type="entry name" value="Holliday junction resolvase RusA"/>
    <property type="match status" value="1"/>
</dbReference>
<reference evidence="17 18" key="1">
    <citation type="submission" date="2015-11" db="EMBL/GenBank/DDBJ databases">
        <authorList>
            <person name="Kook J.-K."/>
            <person name="Park S.-N."/>
            <person name="Lim Y.K."/>
            <person name="Jo E."/>
        </authorList>
    </citation>
    <scope>NUCLEOTIDE SEQUENCE [LARGE SCALE GENOMIC DNA]</scope>
    <source>
        <strain evidence="17 18">ChDC F206</strain>
    </source>
</reference>
<gene>
    <name evidence="17" type="ORF">RN92_06320</name>
</gene>
<dbReference type="InterPro" id="IPR036614">
    <property type="entry name" value="RusA-like_sf"/>
</dbReference>
<evidence type="ECO:0000256" key="5">
    <source>
        <dbReference type="ARBA" id="ARBA00022722"/>
    </source>
</evidence>
<evidence type="ECO:0000256" key="10">
    <source>
        <dbReference type="ARBA" id="ARBA00022842"/>
    </source>
</evidence>
<evidence type="ECO:0000256" key="1">
    <source>
        <dbReference type="ARBA" id="ARBA00001946"/>
    </source>
</evidence>
<dbReference type="GO" id="GO:0000287">
    <property type="term" value="F:magnesium ion binding"/>
    <property type="evidence" value="ECO:0007669"/>
    <property type="project" value="InterPro"/>
</dbReference>
<proteinExistence type="inferred from homology"/>
<dbReference type="Proteomes" id="UP000068516">
    <property type="component" value="Chromosome"/>
</dbReference>
<dbReference type="GO" id="GO:0006281">
    <property type="term" value="P:DNA repair"/>
    <property type="evidence" value="ECO:0007669"/>
    <property type="project" value="UniProtKB-KW"/>
</dbReference>